<evidence type="ECO:0000256" key="1">
    <source>
        <dbReference type="ARBA" id="ARBA00004123"/>
    </source>
</evidence>
<evidence type="ECO:0000256" key="9">
    <source>
        <dbReference type="SAM" id="MobiDB-lite"/>
    </source>
</evidence>
<evidence type="ECO:0000256" key="4">
    <source>
        <dbReference type="ARBA" id="ARBA00022833"/>
    </source>
</evidence>
<keyword evidence="4" id="KW-0862">Zinc</keyword>
<keyword evidence="8" id="KW-0539">Nucleus</keyword>
<evidence type="ECO:0000259" key="11">
    <source>
        <dbReference type="PROSITE" id="PS51050"/>
    </source>
</evidence>
<keyword evidence="7" id="KW-0804">Transcription</keyword>
<dbReference type="OMA" id="ESLRECF"/>
<comment type="subcellular location">
    <subcellularLocation>
        <location evidence="1">Nucleus</location>
    </subcellularLocation>
</comment>
<feature type="region of interest" description="Disordered" evidence="9">
    <location>
        <begin position="310"/>
        <end position="383"/>
    </location>
</feature>
<name>A0A087H028_ARAAL</name>
<protein>
    <recommendedName>
        <fullName evidence="14">MBD domain-containing protein</fullName>
    </recommendedName>
</protein>
<dbReference type="SMART" id="SM00391">
    <property type="entry name" value="MBD"/>
    <property type="match status" value="1"/>
</dbReference>
<evidence type="ECO:0000313" key="13">
    <source>
        <dbReference type="Proteomes" id="UP000029120"/>
    </source>
</evidence>
<dbReference type="Pfam" id="PF07496">
    <property type="entry name" value="zf-CW"/>
    <property type="match status" value="1"/>
</dbReference>
<evidence type="ECO:0000256" key="8">
    <source>
        <dbReference type="ARBA" id="ARBA00023242"/>
    </source>
</evidence>
<dbReference type="Pfam" id="PF11250">
    <property type="entry name" value="FAF"/>
    <property type="match status" value="1"/>
</dbReference>
<keyword evidence="5" id="KW-0805">Transcription regulation</keyword>
<dbReference type="GO" id="GO:0008270">
    <property type="term" value="F:zinc ion binding"/>
    <property type="evidence" value="ECO:0007669"/>
    <property type="project" value="UniProtKB-KW"/>
</dbReference>
<dbReference type="Gene3D" id="3.30.890.10">
    <property type="entry name" value="Methyl-cpg-binding Protein 2, Chain A"/>
    <property type="match status" value="1"/>
</dbReference>
<evidence type="ECO:0000256" key="5">
    <source>
        <dbReference type="ARBA" id="ARBA00023015"/>
    </source>
</evidence>
<keyword evidence="6" id="KW-0238">DNA-binding</keyword>
<keyword evidence="13" id="KW-1185">Reference proteome</keyword>
<feature type="region of interest" description="Disordered" evidence="9">
    <location>
        <begin position="1"/>
        <end position="62"/>
    </location>
</feature>
<dbReference type="PROSITE" id="PS51050">
    <property type="entry name" value="ZF_CW"/>
    <property type="match status" value="1"/>
</dbReference>
<evidence type="ECO:0000313" key="12">
    <source>
        <dbReference type="EMBL" id="KFK35480.1"/>
    </source>
</evidence>
<dbReference type="AlphaFoldDB" id="A0A087H028"/>
<dbReference type="PANTHER" id="PTHR12396">
    <property type="entry name" value="METHYL-CPG BINDING PROTEIN, MBD"/>
    <property type="match status" value="1"/>
</dbReference>
<feature type="compositionally biased region" description="Low complexity" evidence="9">
    <location>
        <begin position="342"/>
        <end position="383"/>
    </location>
</feature>
<dbReference type="OrthoDB" id="10072024at2759"/>
<evidence type="ECO:0000256" key="6">
    <source>
        <dbReference type="ARBA" id="ARBA00023125"/>
    </source>
</evidence>
<dbReference type="Pfam" id="PF01429">
    <property type="entry name" value="MBD"/>
    <property type="match status" value="1"/>
</dbReference>
<evidence type="ECO:0000256" key="3">
    <source>
        <dbReference type="ARBA" id="ARBA00022771"/>
    </source>
</evidence>
<reference evidence="13" key="1">
    <citation type="journal article" date="2015" name="Nat. Plants">
        <title>Genome expansion of Arabis alpina linked with retrotransposition and reduced symmetric DNA methylation.</title>
        <authorList>
            <person name="Willing E.M."/>
            <person name="Rawat V."/>
            <person name="Mandakova T."/>
            <person name="Maumus F."/>
            <person name="James G.V."/>
            <person name="Nordstroem K.J."/>
            <person name="Becker C."/>
            <person name="Warthmann N."/>
            <person name="Chica C."/>
            <person name="Szarzynska B."/>
            <person name="Zytnicki M."/>
            <person name="Albani M.C."/>
            <person name="Kiefer C."/>
            <person name="Bergonzi S."/>
            <person name="Castaings L."/>
            <person name="Mateos J.L."/>
            <person name="Berns M.C."/>
            <person name="Bujdoso N."/>
            <person name="Piofczyk T."/>
            <person name="de Lorenzo L."/>
            <person name="Barrero-Sicilia C."/>
            <person name="Mateos I."/>
            <person name="Piednoel M."/>
            <person name="Hagmann J."/>
            <person name="Chen-Min-Tao R."/>
            <person name="Iglesias-Fernandez R."/>
            <person name="Schuster S.C."/>
            <person name="Alonso-Blanco C."/>
            <person name="Roudier F."/>
            <person name="Carbonero P."/>
            <person name="Paz-Ares J."/>
            <person name="Davis S.J."/>
            <person name="Pecinka A."/>
            <person name="Quesneville H."/>
            <person name="Colot V."/>
            <person name="Lysak M.A."/>
            <person name="Weigel D."/>
            <person name="Coupland G."/>
            <person name="Schneeberger K."/>
        </authorList>
    </citation>
    <scope>NUCLEOTIDE SEQUENCE [LARGE SCALE GENOMIC DNA]</scope>
    <source>
        <strain evidence="13">cv. Pajares</strain>
    </source>
</reference>
<dbReference type="GO" id="GO:0003677">
    <property type="term" value="F:DNA binding"/>
    <property type="evidence" value="ECO:0007669"/>
    <property type="project" value="UniProtKB-KW"/>
</dbReference>
<evidence type="ECO:0000256" key="7">
    <source>
        <dbReference type="ARBA" id="ARBA00023163"/>
    </source>
</evidence>
<accession>A0A087H028</accession>
<organism evidence="12 13">
    <name type="scientific">Arabis alpina</name>
    <name type="common">Alpine rock-cress</name>
    <dbReference type="NCBI Taxonomy" id="50452"/>
    <lineage>
        <taxon>Eukaryota</taxon>
        <taxon>Viridiplantae</taxon>
        <taxon>Streptophyta</taxon>
        <taxon>Embryophyta</taxon>
        <taxon>Tracheophyta</taxon>
        <taxon>Spermatophyta</taxon>
        <taxon>Magnoliopsida</taxon>
        <taxon>eudicotyledons</taxon>
        <taxon>Gunneridae</taxon>
        <taxon>Pentapetalae</taxon>
        <taxon>rosids</taxon>
        <taxon>malvids</taxon>
        <taxon>Brassicales</taxon>
        <taxon>Brassicaceae</taxon>
        <taxon>Arabideae</taxon>
        <taxon>Arabis</taxon>
    </lineage>
</organism>
<dbReference type="eggNOG" id="KOG4161">
    <property type="taxonomic scope" value="Eukaryota"/>
</dbReference>
<dbReference type="EMBL" id="CM002873">
    <property type="protein sequence ID" value="KFK35480.1"/>
    <property type="molecule type" value="Genomic_DNA"/>
</dbReference>
<sequence>MIMMTSSSTFLTGEEDEKHRPPSPEEDSIQLHSNRRRWSTPIDSDDENRGGKISPWGLSGPPLLRSNAATTVRGGGGIQRSGKIVTATKRDLPPFLTTLDCNGRPRFHHRRVRSEGRLEIASVAVDSPEIVSVRGIEGCVIKRVHKTSVTESREMEEEVIGKQVKRRSKKDVSPGRLVDTYAAQCVQCEKWRVIDNDEEYEEIRSRMLEDPFKCEEKQGWSCEKPTDIEYDSTRIWVMDKLGVPKTPKGFKRSLVLRKDYSKMDTYFISSTGKKLRSRNEIVSFVEANPEFKNVPLGDFNFTVPKIMKDAIPPDPKISSPRDTTTTTTMTTDNIPLDAKINSPTATTTTDTSPPDPKISSPTATTTTTSPTYSSMGSSKPIYD</sequence>
<dbReference type="CDD" id="cd01396">
    <property type="entry name" value="MeCP2_MBD"/>
    <property type="match status" value="1"/>
</dbReference>
<gene>
    <name evidence="12" type="ordered locus">AALP_Aa5g289700</name>
</gene>
<dbReference type="PANTHER" id="PTHR12396:SF10">
    <property type="entry name" value="METHYL-CPG-BINDING DOMAIN-CONTAINING PROTEIN 1-RELATED"/>
    <property type="match status" value="1"/>
</dbReference>
<dbReference type="GO" id="GO:0005634">
    <property type="term" value="C:nucleus"/>
    <property type="evidence" value="ECO:0007669"/>
    <property type="project" value="UniProtKB-SubCell"/>
</dbReference>
<evidence type="ECO:0008006" key="14">
    <source>
        <dbReference type="Google" id="ProtNLM"/>
    </source>
</evidence>
<feature type="domain" description="CW-type" evidence="11">
    <location>
        <begin position="175"/>
        <end position="230"/>
    </location>
</feature>
<feature type="compositionally biased region" description="Polar residues" evidence="9">
    <location>
        <begin position="1"/>
        <end position="11"/>
    </location>
</feature>
<dbReference type="InterPro" id="IPR046431">
    <property type="entry name" value="FAF_dom"/>
</dbReference>
<evidence type="ECO:0000256" key="2">
    <source>
        <dbReference type="ARBA" id="ARBA00022723"/>
    </source>
</evidence>
<evidence type="ECO:0000259" key="10">
    <source>
        <dbReference type="PROSITE" id="PS50982"/>
    </source>
</evidence>
<proteinExistence type="predicted"/>
<dbReference type="InterPro" id="IPR016177">
    <property type="entry name" value="DNA-bd_dom_sf"/>
</dbReference>
<dbReference type="Gramene" id="KFK35480">
    <property type="protein sequence ID" value="KFK35480"/>
    <property type="gene ID" value="AALP_AA5G289700"/>
</dbReference>
<dbReference type="InterPro" id="IPR001739">
    <property type="entry name" value="Methyl_CpG_DNA-bd"/>
</dbReference>
<feature type="domain" description="MBD" evidence="10">
    <location>
        <begin position="236"/>
        <end position="306"/>
    </location>
</feature>
<keyword evidence="3" id="KW-0863">Zinc-finger</keyword>
<dbReference type="SUPFAM" id="SSF54171">
    <property type="entry name" value="DNA-binding domain"/>
    <property type="match status" value="1"/>
</dbReference>
<keyword evidence="2" id="KW-0479">Metal-binding</keyword>
<dbReference type="InterPro" id="IPR011124">
    <property type="entry name" value="Znf_CW"/>
</dbReference>
<dbReference type="Proteomes" id="UP000029120">
    <property type="component" value="Chromosome 5"/>
</dbReference>
<dbReference type="PROSITE" id="PS50982">
    <property type="entry name" value="MBD"/>
    <property type="match status" value="1"/>
</dbReference>